<evidence type="ECO:0000313" key="2">
    <source>
        <dbReference type="Proteomes" id="UP001142610"/>
    </source>
</evidence>
<dbReference type="AlphaFoldDB" id="A0A9X2RJD6"/>
<protein>
    <recommendedName>
        <fullName evidence="3">DUF3775 domain-containing protein</fullName>
    </recommendedName>
</protein>
<comment type="caution">
    <text evidence="1">The sequence shown here is derived from an EMBL/GenBank/DDBJ whole genome shotgun (WGS) entry which is preliminary data.</text>
</comment>
<keyword evidence="2" id="KW-1185">Reference proteome</keyword>
<reference evidence="1" key="1">
    <citation type="submission" date="2022-07" db="EMBL/GenBank/DDBJ databases">
        <title>Parvularcula maris sp. nov., an algicidal bacterium isolated from seawater.</title>
        <authorList>
            <person name="Li F."/>
        </authorList>
    </citation>
    <scope>NUCLEOTIDE SEQUENCE</scope>
    <source>
        <strain evidence="1">BGMRC 0090</strain>
    </source>
</reference>
<name>A0A9X2RJD6_9PROT</name>
<evidence type="ECO:0008006" key="3">
    <source>
        <dbReference type="Google" id="ProtNLM"/>
    </source>
</evidence>
<dbReference type="RefSeq" id="WP_256619694.1">
    <property type="nucleotide sequence ID" value="NZ_JANIBC010000008.1"/>
</dbReference>
<accession>A0A9X2RJD6</accession>
<gene>
    <name evidence="1" type="ORF">NOG11_10410</name>
</gene>
<proteinExistence type="predicted"/>
<sequence>MANKISLNVSEEDVRAFAVMLKRYHAKEMMTGQNDGSNDTDMIEDNLELSDKEGEFSDARGLYGEMNASQRLDLAALTLLGMDEADDFEGAMQIAKDRGGPDLDAFREMPLSPDLMLEGLERVSPDTGTGVAEERPVQ</sequence>
<dbReference type="EMBL" id="JANIBC010000008">
    <property type="protein sequence ID" value="MCQ8185806.1"/>
    <property type="molecule type" value="Genomic_DNA"/>
</dbReference>
<organism evidence="1 2">
    <name type="scientific">Parvularcula maris</name>
    <dbReference type="NCBI Taxonomy" id="2965077"/>
    <lineage>
        <taxon>Bacteria</taxon>
        <taxon>Pseudomonadati</taxon>
        <taxon>Pseudomonadota</taxon>
        <taxon>Alphaproteobacteria</taxon>
        <taxon>Parvularculales</taxon>
        <taxon>Parvularculaceae</taxon>
        <taxon>Parvularcula</taxon>
    </lineage>
</organism>
<dbReference type="Proteomes" id="UP001142610">
    <property type="component" value="Unassembled WGS sequence"/>
</dbReference>
<evidence type="ECO:0000313" key="1">
    <source>
        <dbReference type="EMBL" id="MCQ8185806.1"/>
    </source>
</evidence>